<sequence>MFNWLKNLGKPKQTSTDPAFETVSYQGFDIYPEPKAEGGQYRLQGRIVKVIDQEPREYLLIRSDLLPSAELAAELMVAKAKRVIDENGERIFG</sequence>
<organism evidence="1 2">
    <name type="scientific">Zobellella aerophila</name>
    <dbReference type="NCBI Taxonomy" id="870480"/>
    <lineage>
        <taxon>Bacteria</taxon>
        <taxon>Pseudomonadati</taxon>
        <taxon>Pseudomonadota</taxon>
        <taxon>Gammaproteobacteria</taxon>
        <taxon>Aeromonadales</taxon>
        <taxon>Aeromonadaceae</taxon>
        <taxon>Zobellella</taxon>
    </lineage>
</organism>
<evidence type="ECO:0000313" key="1">
    <source>
        <dbReference type="EMBL" id="GAA3537473.1"/>
    </source>
</evidence>
<comment type="caution">
    <text evidence="1">The sequence shown here is derived from an EMBL/GenBank/DDBJ whole genome shotgun (WGS) entry which is preliminary data.</text>
</comment>
<dbReference type="Pfam" id="PF10115">
    <property type="entry name" value="HlyU"/>
    <property type="match status" value="1"/>
</dbReference>
<proteinExistence type="predicted"/>
<keyword evidence="2" id="KW-1185">Reference proteome</keyword>
<dbReference type="EMBL" id="BAABCX010000002">
    <property type="protein sequence ID" value="GAA3537473.1"/>
    <property type="molecule type" value="Genomic_DNA"/>
</dbReference>
<gene>
    <name evidence="1" type="ORF">GCM10022394_16330</name>
</gene>
<protein>
    <submittedName>
        <fullName evidence="1">HlyU family transcriptional regulator</fullName>
    </submittedName>
</protein>
<name>A0ABP6VNZ6_9GAMM</name>
<dbReference type="InterPro" id="IPR018772">
    <property type="entry name" value="Transcription_activator_HlyU"/>
</dbReference>
<reference evidence="2" key="1">
    <citation type="journal article" date="2019" name="Int. J. Syst. Evol. Microbiol.">
        <title>The Global Catalogue of Microorganisms (GCM) 10K type strain sequencing project: providing services to taxonomists for standard genome sequencing and annotation.</title>
        <authorList>
            <consortium name="The Broad Institute Genomics Platform"/>
            <consortium name="The Broad Institute Genome Sequencing Center for Infectious Disease"/>
            <person name="Wu L."/>
            <person name="Ma J."/>
        </authorList>
    </citation>
    <scope>NUCLEOTIDE SEQUENCE [LARGE SCALE GENOMIC DNA]</scope>
    <source>
        <strain evidence="2">JCM 17110</strain>
    </source>
</reference>
<dbReference type="RefSeq" id="WP_344956780.1">
    <property type="nucleotide sequence ID" value="NZ_BAABCX010000002.1"/>
</dbReference>
<accession>A0ABP6VNZ6</accession>
<dbReference type="Proteomes" id="UP001500795">
    <property type="component" value="Unassembled WGS sequence"/>
</dbReference>
<evidence type="ECO:0000313" key="2">
    <source>
        <dbReference type="Proteomes" id="UP001500795"/>
    </source>
</evidence>